<evidence type="ECO:0000256" key="5">
    <source>
        <dbReference type="ARBA" id="ARBA00022840"/>
    </source>
</evidence>
<evidence type="ECO:0000259" key="14">
    <source>
        <dbReference type="Pfam" id="PF08245"/>
    </source>
</evidence>
<evidence type="ECO:0000259" key="12">
    <source>
        <dbReference type="Pfam" id="PF01225"/>
    </source>
</evidence>
<keyword evidence="1 10" id="KW-0963">Cytoplasm</keyword>
<keyword evidence="3 10" id="KW-0132">Cell division</keyword>
<evidence type="ECO:0000256" key="4">
    <source>
        <dbReference type="ARBA" id="ARBA00022741"/>
    </source>
</evidence>
<dbReference type="PANTHER" id="PTHR43024">
    <property type="entry name" value="UDP-N-ACETYLMURAMOYL-TRIPEPTIDE--D-ALANYL-D-ALANINE LIGASE"/>
    <property type="match status" value="1"/>
</dbReference>
<dbReference type="NCBIfam" id="TIGR01143">
    <property type="entry name" value="murF"/>
    <property type="match status" value="1"/>
</dbReference>
<evidence type="ECO:0000256" key="6">
    <source>
        <dbReference type="ARBA" id="ARBA00022960"/>
    </source>
</evidence>
<dbReference type="InterPro" id="IPR005863">
    <property type="entry name" value="UDP-N-AcMur_synth"/>
</dbReference>
<dbReference type="InterPro" id="IPR036565">
    <property type="entry name" value="Mur-like_cat_sf"/>
</dbReference>
<comment type="catalytic activity">
    <reaction evidence="10 11">
        <text>D-alanyl-D-alanine + UDP-N-acetyl-alpha-D-muramoyl-L-alanyl-gamma-D-glutamyl-meso-2,6-diaminopimelate + ATP = UDP-N-acetyl-alpha-D-muramoyl-L-alanyl-gamma-D-glutamyl-meso-2,6-diaminopimeloyl-D-alanyl-D-alanine + ADP + phosphate + H(+)</text>
        <dbReference type="Rhea" id="RHEA:28374"/>
        <dbReference type="ChEBI" id="CHEBI:15378"/>
        <dbReference type="ChEBI" id="CHEBI:30616"/>
        <dbReference type="ChEBI" id="CHEBI:43474"/>
        <dbReference type="ChEBI" id="CHEBI:57822"/>
        <dbReference type="ChEBI" id="CHEBI:61386"/>
        <dbReference type="ChEBI" id="CHEBI:83905"/>
        <dbReference type="ChEBI" id="CHEBI:456216"/>
        <dbReference type="EC" id="6.3.2.10"/>
    </reaction>
</comment>
<feature type="binding site" evidence="10">
    <location>
        <begin position="105"/>
        <end position="111"/>
    </location>
    <ligand>
        <name>ATP</name>
        <dbReference type="ChEBI" id="CHEBI:30616"/>
    </ligand>
</feature>
<dbReference type="SUPFAM" id="SSF63418">
    <property type="entry name" value="MurE/MurF N-terminal domain"/>
    <property type="match status" value="1"/>
</dbReference>
<keyword evidence="16" id="KW-1185">Reference proteome</keyword>
<reference evidence="15" key="1">
    <citation type="submission" date="2022-05" db="EMBL/GenBank/DDBJ databases">
        <title>Jatrophihabitans sp. SB3-54 whole genome sequence.</title>
        <authorList>
            <person name="Suh M.K."/>
            <person name="Eom M.K."/>
            <person name="Kim J.S."/>
            <person name="Kim H.S."/>
            <person name="Do H.E."/>
            <person name="Shin Y.K."/>
            <person name="Lee J.-S."/>
        </authorList>
    </citation>
    <scope>NUCLEOTIDE SEQUENCE</scope>
    <source>
        <strain evidence="15">SB3-54</strain>
    </source>
</reference>
<evidence type="ECO:0000313" key="16">
    <source>
        <dbReference type="Proteomes" id="UP001164693"/>
    </source>
</evidence>
<dbReference type="SUPFAM" id="SSF53623">
    <property type="entry name" value="MurD-like peptide ligases, catalytic domain"/>
    <property type="match status" value="1"/>
</dbReference>
<dbReference type="Gene3D" id="3.40.1190.10">
    <property type="entry name" value="Mur-like, catalytic domain"/>
    <property type="match status" value="1"/>
</dbReference>
<feature type="domain" description="Mur ligase central" evidence="14">
    <location>
        <begin position="103"/>
        <end position="293"/>
    </location>
</feature>
<accession>A0ABY7K6T5</accession>
<evidence type="ECO:0000256" key="8">
    <source>
        <dbReference type="ARBA" id="ARBA00023306"/>
    </source>
</evidence>
<name>A0ABY7K6T5_9ACTN</name>
<dbReference type="EC" id="6.3.2.10" evidence="10 11"/>
<feature type="domain" description="Mur ligase N-terminal catalytic" evidence="12">
    <location>
        <begin position="29"/>
        <end position="74"/>
    </location>
</feature>
<dbReference type="PANTHER" id="PTHR43024:SF1">
    <property type="entry name" value="UDP-N-ACETYLMURAMOYL-TRIPEPTIDE--D-ALANYL-D-ALANINE LIGASE"/>
    <property type="match status" value="1"/>
</dbReference>
<evidence type="ECO:0000256" key="3">
    <source>
        <dbReference type="ARBA" id="ARBA00022618"/>
    </source>
</evidence>
<dbReference type="InterPro" id="IPR051046">
    <property type="entry name" value="MurCDEF_CellWall_CoF430Synth"/>
</dbReference>
<proteinExistence type="inferred from homology"/>
<dbReference type="Gene3D" id="3.40.1390.10">
    <property type="entry name" value="MurE/MurF, N-terminal domain"/>
    <property type="match status" value="1"/>
</dbReference>
<dbReference type="InterPro" id="IPR000713">
    <property type="entry name" value="Mur_ligase_N"/>
</dbReference>
<comment type="subcellular location">
    <subcellularLocation>
        <location evidence="10 11">Cytoplasm</location>
    </subcellularLocation>
</comment>
<evidence type="ECO:0000256" key="7">
    <source>
        <dbReference type="ARBA" id="ARBA00022984"/>
    </source>
</evidence>
<keyword evidence="8 10" id="KW-0131">Cell cycle</keyword>
<evidence type="ECO:0000256" key="2">
    <source>
        <dbReference type="ARBA" id="ARBA00022598"/>
    </source>
</evidence>
<evidence type="ECO:0000259" key="13">
    <source>
        <dbReference type="Pfam" id="PF02875"/>
    </source>
</evidence>
<dbReference type="Pfam" id="PF02875">
    <property type="entry name" value="Mur_ligase_C"/>
    <property type="match status" value="1"/>
</dbReference>
<keyword evidence="4 10" id="KW-0547">Nucleotide-binding</keyword>
<keyword evidence="7 10" id="KW-0573">Peptidoglycan synthesis</keyword>
<dbReference type="InterPro" id="IPR004101">
    <property type="entry name" value="Mur_ligase_C"/>
</dbReference>
<evidence type="ECO:0000256" key="9">
    <source>
        <dbReference type="ARBA" id="ARBA00023316"/>
    </source>
</evidence>
<evidence type="ECO:0000256" key="1">
    <source>
        <dbReference type="ARBA" id="ARBA00022490"/>
    </source>
</evidence>
<feature type="domain" description="Mur ligase C-terminal" evidence="13">
    <location>
        <begin position="317"/>
        <end position="448"/>
    </location>
</feature>
<dbReference type="Pfam" id="PF01225">
    <property type="entry name" value="Mur_ligase"/>
    <property type="match status" value="1"/>
</dbReference>
<dbReference type="GO" id="GO:0016874">
    <property type="term" value="F:ligase activity"/>
    <property type="evidence" value="ECO:0007669"/>
    <property type="project" value="UniProtKB-KW"/>
</dbReference>
<dbReference type="InterPro" id="IPR036615">
    <property type="entry name" value="Mur_ligase_C_dom_sf"/>
</dbReference>
<comment type="similarity">
    <text evidence="10">Belongs to the MurCDEF family. MurF subfamily.</text>
</comment>
<dbReference type="Proteomes" id="UP001164693">
    <property type="component" value="Chromosome"/>
</dbReference>
<evidence type="ECO:0000256" key="10">
    <source>
        <dbReference type="HAMAP-Rule" id="MF_02019"/>
    </source>
</evidence>
<keyword evidence="9 10" id="KW-0961">Cell wall biogenesis/degradation</keyword>
<keyword evidence="2 10" id="KW-0436">Ligase</keyword>
<organism evidence="15 16">
    <name type="scientific">Jatrophihabitans cynanchi</name>
    <dbReference type="NCBI Taxonomy" id="2944128"/>
    <lineage>
        <taxon>Bacteria</taxon>
        <taxon>Bacillati</taxon>
        <taxon>Actinomycetota</taxon>
        <taxon>Actinomycetes</taxon>
        <taxon>Jatrophihabitantales</taxon>
        <taxon>Jatrophihabitantaceae</taxon>
        <taxon>Jatrophihabitans</taxon>
    </lineage>
</organism>
<sequence>MTLAEIAEALGGRLHAADPDALVTRPLEFDSRHCEPGGLFLALTGEHVDGHDFVDTAIANGAVAAIVTREVDAACIVVADGLAALATLATVVSRRLQARIVGITGSSGKTSTKDLVAQLLSRLGPTVAPPGSFNNELGHPYTVLLADEQTRFLVLENSARGIGHIRYLTGIARPGIAVELNVGSAHLGEFGSRQAIAQAKGELVEALPAAADGGVAILNADDPFVAAMAERTAARVVTYGESNDVDVRADHVVLDDLGRAAFMLNYAQQSAPVVLRLVGGHHVGNALAAAAVALECGMPFPAVAEALSEARAISRWRMELTERDDGVLIINDAYNANPESMRAALKALASVARARRATGGRSFAVLGPMAELGADGPAEHDAIGRLAVRLDVSQLIAVGEQARPIQHGAALEGSWDGESRWVPDVAAAIALLRELLRPGDVVLVKASRAASLERVALAIAEDATGLPTSDGEEGTA</sequence>
<protein>
    <recommendedName>
        <fullName evidence="10 11">UDP-N-acetylmuramoyl-tripeptide--D-alanyl-D-alanine ligase</fullName>
        <ecNumber evidence="10 11">6.3.2.10</ecNumber>
    </recommendedName>
    <alternativeName>
        <fullName evidence="10">D-alanyl-D-alanine-adding enzyme</fullName>
    </alternativeName>
</protein>
<dbReference type="Gene3D" id="3.90.190.20">
    <property type="entry name" value="Mur ligase, C-terminal domain"/>
    <property type="match status" value="1"/>
</dbReference>
<evidence type="ECO:0000313" key="15">
    <source>
        <dbReference type="EMBL" id="WAX59332.1"/>
    </source>
</evidence>
<keyword evidence="5 10" id="KW-0067">ATP-binding</keyword>
<dbReference type="InterPro" id="IPR035911">
    <property type="entry name" value="MurE/MurF_N"/>
</dbReference>
<gene>
    <name evidence="10" type="primary">murF</name>
    <name evidence="15" type="ORF">M6B22_20060</name>
</gene>
<dbReference type="InterPro" id="IPR013221">
    <property type="entry name" value="Mur_ligase_cen"/>
</dbReference>
<comment type="pathway">
    <text evidence="10 11">Cell wall biogenesis; peptidoglycan biosynthesis.</text>
</comment>
<dbReference type="HAMAP" id="MF_02019">
    <property type="entry name" value="MurF"/>
    <property type="match status" value="1"/>
</dbReference>
<dbReference type="EMBL" id="CP097463">
    <property type="protein sequence ID" value="WAX59332.1"/>
    <property type="molecule type" value="Genomic_DNA"/>
</dbReference>
<dbReference type="Pfam" id="PF08245">
    <property type="entry name" value="Mur_ligase_M"/>
    <property type="match status" value="1"/>
</dbReference>
<comment type="function">
    <text evidence="10 11">Involved in cell wall formation. Catalyzes the final step in the synthesis of UDP-N-acetylmuramoyl-pentapeptide, the precursor of murein.</text>
</comment>
<keyword evidence="6 10" id="KW-0133">Cell shape</keyword>
<evidence type="ECO:0000256" key="11">
    <source>
        <dbReference type="RuleBase" id="RU004136"/>
    </source>
</evidence>
<dbReference type="SUPFAM" id="SSF53244">
    <property type="entry name" value="MurD-like peptide ligases, peptide-binding domain"/>
    <property type="match status" value="1"/>
</dbReference>